<dbReference type="InterPro" id="IPR000157">
    <property type="entry name" value="TIR_dom"/>
</dbReference>
<dbReference type="Pfam" id="PF01582">
    <property type="entry name" value="TIR"/>
    <property type="match status" value="1"/>
</dbReference>
<evidence type="ECO:0000256" key="2">
    <source>
        <dbReference type="ARBA" id="ARBA00022737"/>
    </source>
</evidence>
<dbReference type="Gene3D" id="3.80.10.10">
    <property type="entry name" value="Ribonuclease Inhibitor"/>
    <property type="match status" value="3"/>
</dbReference>
<keyword evidence="6" id="KW-1185">Reference proteome</keyword>
<dbReference type="Proteomes" id="UP000827889">
    <property type="component" value="Chromosome 6"/>
</dbReference>
<sequence length="708" mass="79775">MVKCTSKTNENREILPIFLDVEPEDVKLKTDLYSQALSKHQEKYSTEVESWKKALIEVDEIKGWNLKKDQGQGDLICSIIQTLAVKMKLAYENVTEHLVGVEDRAEAVIKMLDLGFDSVRFLGIHGMGGVGKTTLAKVVFNTVSSSFDGCCFLGDIQESSKGNNGLGNRKIEAMSLGWWGSFEDMTRDEFANLQKLRFLELAEVSLVGDFNNLLSSLRLLSWQSCPFEFAATNFHPTNLVVLDLSTSQISEEWNGWNQIKMATKLKVLDLSSCENLKGTPDLSTWVSLERLILRGCHKLVDIDQSIGKLKLLTSLNLDGCYGLRELPQEIGCLQALTEIVMPATIHELPEMFGNLQSLMTFHVPNRQISKLPYSIGGLVKIKRLDLSGCTKLKELPDSIGKLQSLVELDMSSTSIGHLPDSVGDLKQLKVLRMSYIKVMVKLPSAIRLMESLEELDAHKCDNLIGKIPEDIGRLSCLRILNLSYTRISGLPTTVSRLSSLQTLDLEPCPELKQLPDLPPSLTCLRWASDTVAHVYEDMLYEPESVTAIPTSICTLSHLETLTLSCENVQFLPQLPSSLRVLELRHLVNTRSPDFSNLKNLSILRFYSCSMLKFSGIHDAKLEVFHIENCKHIDLDALFRLEMERLRSLKIIWCEFLPEVIDLSRMKNLQDVDLDKCELLVGIRGHEELRKLKKLGIRDCPKLRRATKV</sequence>
<dbReference type="InterPro" id="IPR032675">
    <property type="entry name" value="LRR_dom_sf"/>
</dbReference>
<dbReference type="Pfam" id="PF23598">
    <property type="entry name" value="LRR_14"/>
    <property type="match status" value="1"/>
</dbReference>
<dbReference type="SMART" id="SM00369">
    <property type="entry name" value="LRR_TYP"/>
    <property type="match status" value="3"/>
</dbReference>
<feature type="domain" description="TIR" evidence="4">
    <location>
        <begin position="7"/>
        <end position="93"/>
    </location>
</feature>
<name>A0ABM3HJ37_9MYRT</name>
<proteinExistence type="predicted"/>
<evidence type="ECO:0000259" key="4">
    <source>
        <dbReference type="Pfam" id="PF01582"/>
    </source>
</evidence>
<feature type="domain" description="Disease resistance R13L4/SHOC-2-like LRR" evidence="5">
    <location>
        <begin position="375"/>
        <end position="460"/>
    </location>
</feature>
<dbReference type="InterPro" id="IPR002182">
    <property type="entry name" value="NB-ARC"/>
</dbReference>
<evidence type="ECO:0000259" key="5">
    <source>
        <dbReference type="Pfam" id="PF23598"/>
    </source>
</evidence>
<dbReference type="PANTHER" id="PTHR11017:SF570">
    <property type="entry name" value="DISEASE RESISTANCE PROTEIN (TIR-NBS CLASS)-RELATED"/>
    <property type="match status" value="1"/>
</dbReference>
<dbReference type="Gene3D" id="3.40.50.300">
    <property type="entry name" value="P-loop containing nucleotide triphosphate hydrolases"/>
    <property type="match status" value="1"/>
</dbReference>
<dbReference type="Gene3D" id="3.40.50.10140">
    <property type="entry name" value="Toll/interleukin-1 receptor homology (TIR) domain"/>
    <property type="match status" value="1"/>
</dbReference>
<evidence type="ECO:0000256" key="1">
    <source>
        <dbReference type="ARBA" id="ARBA00022614"/>
    </source>
</evidence>
<dbReference type="InterPro" id="IPR055414">
    <property type="entry name" value="LRR_R13L4/SHOC2-like"/>
</dbReference>
<dbReference type="RefSeq" id="XP_048136615.1">
    <property type="nucleotide sequence ID" value="XM_048280658.1"/>
</dbReference>
<dbReference type="InterPro" id="IPR027417">
    <property type="entry name" value="P-loop_NTPase"/>
</dbReference>
<dbReference type="PANTHER" id="PTHR11017">
    <property type="entry name" value="LEUCINE-RICH REPEAT-CONTAINING PROTEIN"/>
    <property type="match status" value="1"/>
</dbReference>
<feature type="domain" description="NB-ARC" evidence="3">
    <location>
        <begin position="102"/>
        <end position="155"/>
    </location>
</feature>
<organism evidence="6 7">
    <name type="scientific">Rhodamnia argentea</name>
    <dbReference type="NCBI Taxonomy" id="178133"/>
    <lineage>
        <taxon>Eukaryota</taxon>
        <taxon>Viridiplantae</taxon>
        <taxon>Streptophyta</taxon>
        <taxon>Embryophyta</taxon>
        <taxon>Tracheophyta</taxon>
        <taxon>Spermatophyta</taxon>
        <taxon>Magnoliopsida</taxon>
        <taxon>eudicotyledons</taxon>
        <taxon>Gunneridae</taxon>
        <taxon>Pentapetalae</taxon>
        <taxon>rosids</taxon>
        <taxon>malvids</taxon>
        <taxon>Myrtales</taxon>
        <taxon>Myrtaceae</taxon>
        <taxon>Myrtoideae</taxon>
        <taxon>Myrteae</taxon>
        <taxon>Australasian group</taxon>
        <taxon>Rhodamnia</taxon>
    </lineage>
</organism>
<dbReference type="PRINTS" id="PR00364">
    <property type="entry name" value="DISEASERSIST"/>
</dbReference>
<dbReference type="Pfam" id="PF00931">
    <property type="entry name" value="NB-ARC"/>
    <property type="match status" value="1"/>
</dbReference>
<accession>A0ABM3HJ37</accession>
<dbReference type="InterPro" id="IPR003591">
    <property type="entry name" value="Leu-rich_rpt_typical-subtyp"/>
</dbReference>
<dbReference type="InterPro" id="IPR035897">
    <property type="entry name" value="Toll_tir_struct_dom_sf"/>
</dbReference>
<keyword evidence="1" id="KW-0433">Leucine-rich repeat</keyword>
<evidence type="ECO:0000259" key="3">
    <source>
        <dbReference type="Pfam" id="PF00931"/>
    </source>
</evidence>
<dbReference type="SUPFAM" id="SSF52058">
    <property type="entry name" value="L domain-like"/>
    <property type="match status" value="2"/>
</dbReference>
<keyword evidence="2" id="KW-0677">Repeat</keyword>
<dbReference type="SUPFAM" id="SSF52540">
    <property type="entry name" value="P-loop containing nucleoside triphosphate hydrolases"/>
    <property type="match status" value="1"/>
</dbReference>
<evidence type="ECO:0000313" key="6">
    <source>
        <dbReference type="Proteomes" id="UP000827889"/>
    </source>
</evidence>
<reference evidence="7" key="1">
    <citation type="submission" date="2025-08" db="UniProtKB">
        <authorList>
            <consortium name="RefSeq"/>
        </authorList>
    </citation>
    <scope>IDENTIFICATION</scope>
    <source>
        <tissue evidence="7">Leaf</tissue>
    </source>
</reference>
<protein>
    <submittedName>
        <fullName evidence="7">Disease resistance protein RPV1-like</fullName>
    </submittedName>
</protein>
<evidence type="ECO:0000313" key="7">
    <source>
        <dbReference type="RefSeq" id="XP_048136615.1"/>
    </source>
</evidence>
<gene>
    <name evidence="7" type="primary">LOC115748407</name>
</gene>
<dbReference type="GeneID" id="115748407"/>
<dbReference type="InterPro" id="IPR044974">
    <property type="entry name" value="Disease_R_plants"/>
</dbReference>